<protein>
    <submittedName>
        <fullName evidence="3">16S rRNA (Guanine(966)-N(2))-methyltransferase RsmD</fullName>
        <ecNumber evidence="3">2.1.1.171</ecNumber>
    </submittedName>
</protein>
<reference evidence="3 4" key="1">
    <citation type="submission" date="2018-08" db="EMBL/GenBank/DDBJ databases">
        <title>Draft genome sequence of Psychrilyobacter sp. strain SD5 isolated from Black Sea water.</title>
        <authorList>
            <person name="Yadav S."/>
            <person name="Villanueva L."/>
            <person name="Damste J.S.S."/>
        </authorList>
    </citation>
    <scope>NUCLEOTIDE SEQUENCE [LARGE SCALE GENOMIC DNA]</scope>
    <source>
        <strain evidence="3 4">SD5</strain>
    </source>
</reference>
<accession>A0ABX9KH63</accession>
<dbReference type="EC" id="2.1.1.171" evidence="3"/>
<dbReference type="Pfam" id="PF03602">
    <property type="entry name" value="Cons_hypoth95"/>
    <property type="match status" value="1"/>
</dbReference>
<dbReference type="CDD" id="cd02440">
    <property type="entry name" value="AdoMet_MTases"/>
    <property type="match status" value="1"/>
</dbReference>
<dbReference type="PANTHER" id="PTHR43542">
    <property type="entry name" value="METHYLTRANSFERASE"/>
    <property type="match status" value="1"/>
</dbReference>
<keyword evidence="2 3" id="KW-0808">Transferase</keyword>
<gene>
    <name evidence="3" type="primary">rsmD</name>
    <name evidence="3" type="ORF">DYH56_08525</name>
</gene>
<dbReference type="InterPro" id="IPR029063">
    <property type="entry name" value="SAM-dependent_MTases_sf"/>
</dbReference>
<dbReference type="EMBL" id="QUAJ01000013">
    <property type="protein sequence ID" value="REI41069.1"/>
    <property type="molecule type" value="Genomic_DNA"/>
</dbReference>
<dbReference type="Proteomes" id="UP000263486">
    <property type="component" value="Unassembled WGS sequence"/>
</dbReference>
<dbReference type="NCBIfam" id="TIGR00095">
    <property type="entry name" value="16S rRNA (guanine(966)-N(2))-methyltransferase RsmD"/>
    <property type="match status" value="1"/>
</dbReference>
<comment type="caution">
    <text evidence="3">The sequence shown here is derived from an EMBL/GenBank/DDBJ whole genome shotgun (WGS) entry which is preliminary data.</text>
</comment>
<evidence type="ECO:0000313" key="4">
    <source>
        <dbReference type="Proteomes" id="UP000263486"/>
    </source>
</evidence>
<dbReference type="PIRSF" id="PIRSF004553">
    <property type="entry name" value="CHP00095"/>
    <property type="match status" value="1"/>
</dbReference>
<proteinExistence type="predicted"/>
<evidence type="ECO:0000256" key="1">
    <source>
        <dbReference type="ARBA" id="ARBA00022603"/>
    </source>
</evidence>
<organism evidence="3 4">
    <name type="scientific">Psychrilyobacter piezotolerans</name>
    <dbReference type="NCBI Taxonomy" id="2293438"/>
    <lineage>
        <taxon>Bacteria</taxon>
        <taxon>Fusobacteriati</taxon>
        <taxon>Fusobacteriota</taxon>
        <taxon>Fusobacteriia</taxon>
        <taxon>Fusobacteriales</taxon>
        <taxon>Fusobacteriaceae</taxon>
        <taxon>Psychrilyobacter</taxon>
    </lineage>
</organism>
<keyword evidence="1 3" id="KW-0489">Methyltransferase</keyword>
<dbReference type="PANTHER" id="PTHR43542:SF1">
    <property type="entry name" value="METHYLTRANSFERASE"/>
    <property type="match status" value="1"/>
</dbReference>
<dbReference type="InterPro" id="IPR002052">
    <property type="entry name" value="DNA_methylase_N6_adenine_CS"/>
</dbReference>
<dbReference type="InterPro" id="IPR004398">
    <property type="entry name" value="RNA_MeTrfase_RsmD"/>
</dbReference>
<dbReference type="GO" id="GO:0052913">
    <property type="term" value="F:16S rRNA (guanine(966)-N(2))-methyltransferase activity"/>
    <property type="evidence" value="ECO:0007669"/>
    <property type="project" value="UniProtKB-EC"/>
</dbReference>
<dbReference type="Gene3D" id="3.40.50.150">
    <property type="entry name" value="Vaccinia Virus protein VP39"/>
    <property type="match status" value="1"/>
</dbReference>
<dbReference type="RefSeq" id="WP_114642427.1">
    <property type="nucleotide sequence ID" value="NZ_JAACIO010000014.1"/>
</dbReference>
<name>A0ABX9KH63_9FUSO</name>
<dbReference type="SUPFAM" id="SSF53335">
    <property type="entry name" value="S-adenosyl-L-methionine-dependent methyltransferases"/>
    <property type="match status" value="1"/>
</dbReference>
<evidence type="ECO:0000313" key="3">
    <source>
        <dbReference type="EMBL" id="REI41069.1"/>
    </source>
</evidence>
<sequence>MRIIAGSAKGKNIKCRDGFDTRPTTDRVKESLFSMIAPYIDGAKVLDLFSGTGNIALEAISRGASRAVMIEKEKDALRVIIENVNNLGFEDQCRAYKNETLRALTILGKKREKFDIIFLDPPYKDNVCTVVIEKIAETEILAENGLIIAEHHILEDMAESVAEFKKADERRYGKKELSFYTR</sequence>
<keyword evidence="4" id="KW-1185">Reference proteome</keyword>
<evidence type="ECO:0000256" key="2">
    <source>
        <dbReference type="ARBA" id="ARBA00022679"/>
    </source>
</evidence>
<dbReference type="PROSITE" id="PS00092">
    <property type="entry name" value="N6_MTASE"/>
    <property type="match status" value="1"/>
</dbReference>